<dbReference type="EMBL" id="AP014927">
    <property type="protein sequence ID" value="BAS04886.2"/>
    <property type="molecule type" value="Genomic_DNA"/>
</dbReference>
<evidence type="ECO:0000313" key="3">
    <source>
        <dbReference type="Proteomes" id="UP000202583"/>
    </source>
</evidence>
<dbReference type="KEGG" id="vg:26634555"/>
<sequence>MIAESFQAVEIKHLKGQISNEADDASGRTSAEIERVLYVRVKDFGWLERAAGAERQEQWSVKIPKTDKNAGSGSIRVRKSTNLREPGAAVSYVLTTKLDIGMRGSCAETPEQSSLDQFNIFKYFGDAGMLKDRYIFPIEGSDLNWEVDCFPKPGEMYHDWVKIDLEKWPRGKELPALPMEFVEMLDGSEGLQTPEAEEKIKQMYETMFLTPNTNQPLVDYGDTGGAGATDEDGENKQNDNGANGGTDDDNAGAAGTGASDDAGGADDNPPNAGDDQGGDGSGKEGAGATDDGNPDQDDNAGKGGNEG</sequence>
<evidence type="ECO:0000313" key="2">
    <source>
        <dbReference type="EMBL" id="BAS04886.2"/>
    </source>
</evidence>
<dbReference type="GeneID" id="26634555"/>
<feature type="region of interest" description="Disordered" evidence="1">
    <location>
        <begin position="212"/>
        <end position="307"/>
    </location>
</feature>
<accession>A0A0K2QRC3</accession>
<dbReference type="RefSeq" id="YP_009207898.2">
    <property type="nucleotide sequence ID" value="NC_028899.1"/>
</dbReference>
<dbReference type="OrthoDB" id="26030at10239"/>
<organism evidence="2 3">
    <name type="scientific">Ralstonia phage RSF1</name>
    <dbReference type="NCBI Taxonomy" id="1689679"/>
    <lineage>
        <taxon>Viruses</taxon>
        <taxon>Duplodnaviria</taxon>
        <taxon>Heunggongvirae</taxon>
        <taxon>Uroviricota</taxon>
        <taxon>Caudoviricetes</taxon>
        <taxon>Chimalliviridae</taxon>
        <taxon>Chiangmaivirus</taxon>
        <taxon>Chiangmaivirus RSF1</taxon>
    </lineage>
</organism>
<keyword evidence="3" id="KW-1185">Reference proteome</keyword>
<evidence type="ECO:0000256" key="1">
    <source>
        <dbReference type="SAM" id="MobiDB-lite"/>
    </source>
</evidence>
<name>A0A0K2QRC3_9CAUD</name>
<feature type="compositionally biased region" description="Low complexity" evidence="1">
    <location>
        <begin position="251"/>
        <end position="274"/>
    </location>
</feature>
<proteinExistence type="predicted"/>
<dbReference type="Proteomes" id="UP000202583">
    <property type="component" value="Segment"/>
</dbReference>
<protein>
    <submittedName>
        <fullName evidence="2">Uncharacterized protein</fullName>
    </submittedName>
</protein>
<reference evidence="2 3" key="1">
    <citation type="submission" date="2015-07" db="EMBL/GenBank/DDBJ databases">
        <title>Two Asian jumbo phage RSL2 and RSF1 infecting the phytopathogen Ralstonia solanacearum share common features related to the phi-KZ-like phages.</title>
        <authorList>
            <person name="Kawasaki T."/>
            <person name="Fujie M."/>
            <person name="Chatchawankanphanich O."/>
            <person name="Ogata H."/>
            <person name="Yamada T."/>
        </authorList>
    </citation>
    <scope>NUCLEOTIDE SEQUENCE [LARGE SCALE GENOMIC DNA]</scope>
    <source>
        <strain evidence="2 3">RSF1</strain>
    </source>
</reference>